<reference evidence="1 2" key="1">
    <citation type="submission" date="2019-10" db="EMBL/GenBank/DDBJ databases">
        <title>New species of Slilvanegrellaceae.</title>
        <authorList>
            <person name="Pitt A."/>
            <person name="Hahn M.W."/>
        </authorList>
    </citation>
    <scope>NUCLEOTIDE SEQUENCE [LARGE SCALE GENOMIC DNA]</scope>
    <source>
        <strain evidence="1 2">SP-Ram-0.45-NSY-1</strain>
    </source>
</reference>
<accession>A0A6N6VUP8</accession>
<protein>
    <submittedName>
        <fullName evidence="1">Uncharacterized protein</fullName>
    </submittedName>
</protein>
<proteinExistence type="predicted"/>
<dbReference type="OrthoDB" id="5296695at2"/>
<evidence type="ECO:0000313" key="2">
    <source>
        <dbReference type="Proteomes" id="UP000437748"/>
    </source>
</evidence>
<gene>
    <name evidence="1" type="ORF">GCL60_00020</name>
</gene>
<comment type="caution">
    <text evidence="1">The sequence shown here is derived from an EMBL/GenBank/DDBJ whole genome shotgun (WGS) entry which is preliminary data.</text>
</comment>
<organism evidence="1 2">
    <name type="scientific">Silvanigrella paludirubra</name>
    <dbReference type="NCBI Taxonomy" id="2499159"/>
    <lineage>
        <taxon>Bacteria</taxon>
        <taxon>Pseudomonadati</taxon>
        <taxon>Bdellovibrionota</taxon>
        <taxon>Oligoflexia</taxon>
        <taxon>Silvanigrellales</taxon>
        <taxon>Silvanigrellaceae</taxon>
        <taxon>Silvanigrella</taxon>
    </lineage>
</organism>
<evidence type="ECO:0000313" key="1">
    <source>
        <dbReference type="EMBL" id="KAB8040335.1"/>
    </source>
</evidence>
<name>A0A6N6VUP8_9BACT</name>
<dbReference type="AlphaFoldDB" id="A0A6N6VUP8"/>
<dbReference type="Proteomes" id="UP000437748">
    <property type="component" value="Unassembled WGS sequence"/>
</dbReference>
<dbReference type="EMBL" id="WFLM01000001">
    <property type="protein sequence ID" value="KAB8040335.1"/>
    <property type="molecule type" value="Genomic_DNA"/>
</dbReference>
<keyword evidence="2" id="KW-1185">Reference proteome</keyword>
<sequence>MANFEVTGNEYNKIKEVYIKYIKAYKELNKNSTKGATTFAEFYTYRTYTSKYSDPRKFLIHANR</sequence>
<dbReference type="RefSeq" id="WP_153417849.1">
    <property type="nucleotide sequence ID" value="NZ_WFLM01000001.1"/>
</dbReference>